<comment type="caution">
    <text evidence="1">The sequence shown here is derived from an EMBL/GenBank/DDBJ whole genome shotgun (WGS) entry which is preliminary data.</text>
</comment>
<dbReference type="Proteomes" id="UP001141806">
    <property type="component" value="Unassembled WGS sequence"/>
</dbReference>
<proteinExistence type="predicted"/>
<reference evidence="1" key="1">
    <citation type="journal article" date="2023" name="Plant J.">
        <title>The genome of the king protea, Protea cynaroides.</title>
        <authorList>
            <person name="Chang J."/>
            <person name="Duong T.A."/>
            <person name="Schoeman C."/>
            <person name="Ma X."/>
            <person name="Roodt D."/>
            <person name="Barker N."/>
            <person name="Li Z."/>
            <person name="Van de Peer Y."/>
            <person name="Mizrachi E."/>
        </authorList>
    </citation>
    <scope>NUCLEOTIDE SEQUENCE</scope>
    <source>
        <tissue evidence="1">Young leaves</tissue>
    </source>
</reference>
<protein>
    <submittedName>
        <fullName evidence="1">Uncharacterized protein</fullName>
    </submittedName>
</protein>
<sequence>MREPPIGDSVTADQFRLFFSNDVAAGLFFSTGDGNLIIGRLLDASLDDERLLELIPDGQPGHDSFDGRRSEHCELLLCSSNTRFLATLSSEGAPIIHCKCNLVGKPWVPCLVRLNPMGWGLMGGTRLMPCKAV</sequence>
<gene>
    <name evidence="1" type="ORF">NE237_031278</name>
</gene>
<organism evidence="1 2">
    <name type="scientific">Protea cynaroides</name>
    <dbReference type="NCBI Taxonomy" id="273540"/>
    <lineage>
        <taxon>Eukaryota</taxon>
        <taxon>Viridiplantae</taxon>
        <taxon>Streptophyta</taxon>
        <taxon>Embryophyta</taxon>
        <taxon>Tracheophyta</taxon>
        <taxon>Spermatophyta</taxon>
        <taxon>Magnoliopsida</taxon>
        <taxon>Proteales</taxon>
        <taxon>Proteaceae</taxon>
        <taxon>Protea</taxon>
    </lineage>
</organism>
<evidence type="ECO:0000313" key="2">
    <source>
        <dbReference type="Proteomes" id="UP001141806"/>
    </source>
</evidence>
<accession>A0A9Q0L184</accession>
<name>A0A9Q0L184_9MAGN</name>
<evidence type="ECO:0000313" key="1">
    <source>
        <dbReference type="EMBL" id="KAJ4980441.1"/>
    </source>
</evidence>
<dbReference type="AlphaFoldDB" id="A0A9Q0L184"/>
<dbReference type="EMBL" id="JAMYWD010000001">
    <property type="protein sequence ID" value="KAJ4980441.1"/>
    <property type="molecule type" value="Genomic_DNA"/>
</dbReference>
<keyword evidence="2" id="KW-1185">Reference proteome</keyword>
<dbReference type="OrthoDB" id="1703684at2759"/>